<name>A0A392UPF4_9FABA</name>
<dbReference type="AlphaFoldDB" id="A0A392UPF4"/>
<protein>
    <submittedName>
        <fullName evidence="2">Uncharacterized protein</fullName>
    </submittedName>
</protein>
<feature type="transmembrane region" description="Helical" evidence="1">
    <location>
        <begin position="6"/>
        <end position="27"/>
    </location>
</feature>
<keyword evidence="3" id="KW-1185">Reference proteome</keyword>
<evidence type="ECO:0000313" key="3">
    <source>
        <dbReference type="Proteomes" id="UP000265520"/>
    </source>
</evidence>
<comment type="caution">
    <text evidence="2">The sequence shown here is derived from an EMBL/GenBank/DDBJ whole genome shotgun (WGS) entry which is preliminary data.</text>
</comment>
<keyword evidence="1" id="KW-0812">Transmembrane</keyword>
<dbReference type="EMBL" id="LXQA010883123">
    <property type="protein sequence ID" value="MCI75451.1"/>
    <property type="molecule type" value="Genomic_DNA"/>
</dbReference>
<proteinExistence type="predicted"/>
<keyword evidence="1" id="KW-0472">Membrane</keyword>
<evidence type="ECO:0000256" key="1">
    <source>
        <dbReference type="SAM" id="Phobius"/>
    </source>
</evidence>
<accession>A0A392UPF4</accession>
<reference evidence="2 3" key="1">
    <citation type="journal article" date="2018" name="Front. Plant Sci.">
        <title>Red Clover (Trifolium pratense) and Zigzag Clover (T. medium) - A Picture of Genomic Similarities and Differences.</title>
        <authorList>
            <person name="Dluhosova J."/>
            <person name="Istvanek J."/>
            <person name="Nedelnik J."/>
            <person name="Repkova J."/>
        </authorList>
    </citation>
    <scope>NUCLEOTIDE SEQUENCE [LARGE SCALE GENOMIC DNA]</scope>
    <source>
        <strain evidence="3">cv. 10/8</strain>
        <tissue evidence="2">Leaf</tissue>
    </source>
</reference>
<sequence>MQHYTFLDIVVVLASVAFVGLASVAFLPEIVGLAVASAAAFP</sequence>
<keyword evidence="1" id="KW-1133">Transmembrane helix</keyword>
<evidence type="ECO:0000313" key="2">
    <source>
        <dbReference type="EMBL" id="MCI75451.1"/>
    </source>
</evidence>
<dbReference type="Proteomes" id="UP000265520">
    <property type="component" value="Unassembled WGS sequence"/>
</dbReference>
<organism evidence="2 3">
    <name type="scientific">Trifolium medium</name>
    <dbReference type="NCBI Taxonomy" id="97028"/>
    <lineage>
        <taxon>Eukaryota</taxon>
        <taxon>Viridiplantae</taxon>
        <taxon>Streptophyta</taxon>
        <taxon>Embryophyta</taxon>
        <taxon>Tracheophyta</taxon>
        <taxon>Spermatophyta</taxon>
        <taxon>Magnoliopsida</taxon>
        <taxon>eudicotyledons</taxon>
        <taxon>Gunneridae</taxon>
        <taxon>Pentapetalae</taxon>
        <taxon>rosids</taxon>
        <taxon>fabids</taxon>
        <taxon>Fabales</taxon>
        <taxon>Fabaceae</taxon>
        <taxon>Papilionoideae</taxon>
        <taxon>50 kb inversion clade</taxon>
        <taxon>NPAAA clade</taxon>
        <taxon>Hologalegina</taxon>
        <taxon>IRL clade</taxon>
        <taxon>Trifolieae</taxon>
        <taxon>Trifolium</taxon>
    </lineage>
</organism>